<feature type="domain" description="FAD-binding PCMH-type" evidence="4">
    <location>
        <begin position="1"/>
        <end position="170"/>
    </location>
</feature>
<dbReference type="InterPro" id="IPR016169">
    <property type="entry name" value="FAD-bd_PCMH_sub2"/>
</dbReference>
<accession>A0ABU8VGX6</accession>
<dbReference type="Proteomes" id="UP001365846">
    <property type="component" value="Unassembled WGS sequence"/>
</dbReference>
<evidence type="ECO:0000256" key="1">
    <source>
        <dbReference type="ARBA" id="ARBA00022630"/>
    </source>
</evidence>
<dbReference type="RefSeq" id="WP_340358162.1">
    <property type="nucleotide sequence ID" value="NZ_JBBKZU010000007.1"/>
</dbReference>
<evidence type="ECO:0000313" key="6">
    <source>
        <dbReference type="Proteomes" id="UP001365846"/>
    </source>
</evidence>
<keyword evidence="2" id="KW-0274">FAD</keyword>
<dbReference type="InterPro" id="IPR051312">
    <property type="entry name" value="Diverse_Substr_Oxidored"/>
</dbReference>
<dbReference type="Gene3D" id="3.30.43.10">
    <property type="entry name" value="Uridine Diphospho-n-acetylenolpyruvylglucosamine Reductase, domain 2"/>
    <property type="match status" value="1"/>
</dbReference>
<keyword evidence="6" id="KW-1185">Reference proteome</keyword>
<dbReference type="InterPro" id="IPR005107">
    <property type="entry name" value="CO_DH_flav_C"/>
</dbReference>
<dbReference type="InterPro" id="IPR016166">
    <property type="entry name" value="FAD-bd_PCMH"/>
</dbReference>
<reference evidence="5 6" key="1">
    <citation type="submission" date="2024-03" db="EMBL/GenBank/DDBJ databases">
        <title>Novel species of the genus Variovorax.</title>
        <authorList>
            <person name="Liu Q."/>
            <person name="Xin Y.-H."/>
        </authorList>
    </citation>
    <scope>NUCLEOTIDE SEQUENCE [LARGE SCALE GENOMIC DNA]</scope>
    <source>
        <strain evidence="5 6">KACC 18899</strain>
    </source>
</reference>
<organism evidence="5 6">
    <name type="scientific">Variovorax ureilyticus</name>
    <dbReference type="NCBI Taxonomy" id="1836198"/>
    <lineage>
        <taxon>Bacteria</taxon>
        <taxon>Pseudomonadati</taxon>
        <taxon>Pseudomonadota</taxon>
        <taxon>Betaproteobacteria</taxon>
        <taxon>Burkholderiales</taxon>
        <taxon>Comamonadaceae</taxon>
        <taxon>Variovorax</taxon>
    </lineage>
</organism>
<dbReference type="PANTHER" id="PTHR42659:SF2">
    <property type="entry name" value="XANTHINE DEHYDROGENASE SUBUNIT C-RELATED"/>
    <property type="match status" value="1"/>
</dbReference>
<gene>
    <name evidence="5" type="ORF">WKW77_17700</name>
</gene>
<dbReference type="SUPFAM" id="SSF56176">
    <property type="entry name" value="FAD-binding/transporter-associated domain-like"/>
    <property type="match status" value="1"/>
</dbReference>
<evidence type="ECO:0000256" key="2">
    <source>
        <dbReference type="ARBA" id="ARBA00022827"/>
    </source>
</evidence>
<dbReference type="SMART" id="SM01092">
    <property type="entry name" value="CO_deh_flav_C"/>
    <property type="match status" value="1"/>
</dbReference>
<dbReference type="PROSITE" id="PS51387">
    <property type="entry name" value="FAD_PCMH"/>
    <property type="match status" value="1"/>
</dbReference>
<dbReference type="Pfam" id="PF00941">
    <property type="entry name" value="FAD_binding_5"/>
    <property type="match status" value="1"/>
</dbReference>
<dbReference type="InterPro" id="IPR036683">
    <property type="entry name" value="CO_DH_flav_C_dom_sf"/>
</dbReference>
<dbReference type="SUPFAM" id="SSF55447">
    <property type="entry name" value="CO dehydrogenase flavoprotein C-terminal domain-like"/>
    <property type="match status" value="1"/>
</dbReference>
<dbReference type="EMBL" id="JBBKZU010000007">
    <property type="protein sequence ID" value="MEJ8812924.1"/>
    <property type="molecule type" value="Genomic_DNA"/>
</dbReference>
<keyword evidence="1" id="KW-0285">Flavoprotein</keyword>
<dbReference type="InterPro" id="IPR016167">
    <property type="entry name" value="FAD-bd_PCMH_sub1"/>
</dbReference>
<evidence type="ECO:0000259" key="4">
    <source>
        <dbReference type="PROSITE" id="PS51387"/>
    </source>
</evidence>
<protein>
    <submittedName>
        <fullName evidence="5">Xanthine dehydrogenase family protein subunit M</fullName>
    </submittedName>
</protein>
<comment type="caution">
    <text evidence="5">The sequence shown here is derived from an EMBL/GenBank/DDBJ whole genome shotgun (WGS) entry which is preliminary data.</text>
</comment>
<name>A0ABU8VGX6_9BURK</name>
<evidence type="ECO:0000256" key="3">
    <source>
        <dbReference type="ARBA" id="ARBA00023002"/>
    </source>
</evidence>
<dbReference type="Pfam" id="PF03450">
    <property type="entry name" value="CO_deh_flav_C"/>
    <property type="match status" value="1"/>
</dbReference>
<proteinExistence type="predicted"/>
<dbReference type="InterPro" id="IPR002346">
    <property type="entry name" value="Mopterin_DH_FAD-bd"/>
</dbReference>
<evidence type="ECO:0000313" key="5">
    <source>
        <dbReference type="EMBL" id="MEJ8812924.1"/>
    </source>
</evidence>
<dbReference type="InterPro" id="IPR036318">
    <property type="entry name" value="FAD-bd_PCMH-like_sf"/>
</dbReference>
<keyword evidence="3" id="KW-0560">Oxidoreductase</keyword>
<sequence length="274" mass="28738">MYPFRYERPQDLAEAVRLLRVHAQARPLSGGMTLLPTLKHRLARPSHLVDLARLDGLHGIACQGGVLSVGAATPHAQVAASPVVRQAIPALAHLAGLIGDAQVRQRGTLGGSIANNDPAADYPSAVLGLGATVVTDRRRIAADDFFTGMFSTALEAGEIVTAVEFPLPLRAAYCKHRHPASGYALVGLFLAETSAGVRVALTGAAPCVLRWTEAEARLSSRPADPLAAIQQLQLAPEGLNDDLAATPAYRAHLAGVLLRRALGQLSASPTAIKD</sequence>
<dbReference type="Gene3D" id="3.30.390.50">
    <property type="entry name" value="CO dehydrogenase flavoprotein, C-terminal domain"/>
    <property type="match status" value="1"/>
</dbReference>
<dbReference type="PANTHER" id="PTHR42659">
    <property type="entry name" value="XANTHINE DEHYDROGENASE SUBUNIT C-RELATED"/>
    <property type="match status" value="1"/>
</dbReference>
<dbReference type="Gene3D" id="3.30.465.10">
    <property type="match status" value="1"/>
</dbReference>